<evidence type="ECO:0000313" key="2">
    <source>
        <dbReference type="EMBL" id="GIH39934.1"/>
    </source>
</evidence>
<organism evidence="2 3">
    <name type="scientific">Microbispora corallina</name>
    <dbReference type="NCBI Taxonomy" id="83302"/>
    <lineage>
        <taxon>Bacteria</taxon>
        <taxon>Bacillati</taxon>
        <taxon>Actinomycetota</taxon>
        <taxon>Actinomycetes</taxon>
        <taxon>Streptosporangiales</taxon>
        <taxon>Streptosporangiaceae</taxon>
        <taxon>Microbispora</taxon>
    </lineage>
</organism>
<evidence type="ECO:0000313" key="3">
    <source>
        <dbReference type="Proteomes" id="UP000603904"/>
    </source>
</evidence>
<comment type="caution">
    <text evidence="2">The sequence shown here is derived from an EMBL/GenBank/DDBJ whole genome shotgun (WGS) entry which is preliminary data.</text>
</comment>
<evidence type="ECO:0000256" key="1">
    <source>
        <dbReference type="SAM" id="MobiDB-lite"/>
    </source>
</evidence>
<dbReference type="Proteomes" id="UP000603904">
    <property type="component" value="Unassembled WGS sequence"/>
</dbReference>
<proteinExistence type="predicted"/>
<reference evidence="2 3" key="1">
    <citation type="submission" date="2021-01" db="EMBL/GenBank/DDBJ databases">
        <title>Whole genome shotgun sequence of Microbispora corallina NBRC 16416.</title>
        <authorList>
            <person name="Komaki H."/>
            <person name="Tamura T."/>
        </authorList>
    </citation>
    <scope>NUCLEOTIDE SEQUENCE [LARGE SCALE GENOMIC DNA]</scope>
    <source>
        <strain evidence="2 3">NBRC 16416</strain>
    </source>
</reference>
<dbReference type="EMBL" id="BOOC01000011">
    <property type="protein sequence ID" value="GIH39934.1"/>
    <property type="molecule type" value="Genomic_DNA"/>
</dbReference>
<feature type="region of interest" description="Disordered" evidence="1">
    <location>
        <begin position="31"/>
        <end position="50"/>
    </location>
</feature>
<gene>
    <name evidence="2" type="ORF">Mco01_29340</name>
</gene>
<name>A0ABQ4FYN2_9ACTN</name>
<accession>A0ABQ4FYN2</accession>
<keyword evidence="3" id="KW-1185">Reference proteome</keyword>
<sequence>MIGSAVLGPSLDIKRENRVAHRRCRQSPWSQLLPVTPVPPRVSDGAATTQSRSVRDVSFVRIVPLLMDEG</sequence>
<protein>
    <submittedName>
        <fullName evidence="2">Uncharacterized protein</fullName>
    </submittedName>
</protein>